<protein>
    <submittedName>
        <fullName evidence="7">Molybdate ABC transporter substrate-binding protein</fullName>
    </submittedName>
</protein>
<evidence type="ECO:0000313" key="8">
    <source>
        <dbReference type="Proteomes" id="UP001165565"/>
    </source>
</evidence>
<dbReference type="NCBIfam" id="TIGR01256">
    <property type="entry name" value="modA"/>
    <property type="match status" value="1"/>
</dbReference>
<reference evidence="7" key="1">
    <citation type="submission" date="2022-06" db="EMBL/GenBank/DDBJ databases">
        <title>Sphingomonas sp. nov. isolated from rhizosphere soil of tomato.</title>
        <authorList>
            <person name="Dong H."/>
            <person name="Gao R."/>
        </authorList>
    </citation>
    <scope>NUCLEOTIDE SEQUENCE</scope>
    <source>
        <strain evidence="7">MMSM24</strain>
    </source>
</reference>
<comment type="caution">
    <text evidence="7">The sequence shown here is derived from an EMBL/GenBank/DDBJ whole genome shotgun (WGS) entry which is preliminary data.</text>
</comment>
<dbReference type="PANTHER" id="PTHR30632">
    <property type="entry name" value="MOLYBDATE-BINDING PERIPLASMIC PROTEIN"/>
    <property type="match status" value="1"/>
</dbReference>
<name>A0AA42CWA6_9SPHN</name>
<dbReference type="GO" id="GO:0015689">
    <property type="term" value="P:molybdate ion transport"/>
    <property type="evidence" value="ECO:0007669"/>
    <property type="project" value="InterPro"/>
</dbReference>
<proteinExistence type="inferred from homology"/>
<feature type="binding site" evidence="6">
    <location>
        <position position="105"/>
    </location>
    <ligand>
        <name>molybdate</name>
        <dbReference type="ChEBI" id="CHEBI:36264"/>
    </ligand>
</feature>
<feature type="binding site" evidence="6">
    <location>
        <position position="132"/>
    </location>
    <ligand>
        <name>molybdate</name>
        <dbReference type="ChEBI" id="CHEBI:36264"/>
    </ligand>
</feature>
<dbReference type="GO" id="GO:1901359">
    <property type="term" value="F:tungstate binding"/>
    <property type="evidence" value="ECO:0007669"/>
    <property type="project" value="UniProtKB-ARBA"/>
</dbReference>
<gene>
    <name evidence="7" type="primary">modA</name>
    <name evidence="7" type="ORF">NEE01_22660</name>
</gene>
<dbReference type="AlphaFoldDB" id="A0AA42CWA6"/>
<keyword evidence="4" id="KW-0732">Signal</keyword>
<dbReference type="GO" id="GO:0030973">
    <property type="term" value="F:molybdate ion binding"/>
    <property type="evidence" value="ECO:0007669"/>
    <property type="project" value="TreeGrafter"/>
</dbReference>
<evidence type="ECO:0000256" key="5">
    <source>
        <dbReference type="ARBA" id="ARBA00062515"/>
    </source>
</evidence>
<dbReference type="PIRSF" id="PIRSF004846">
    <property type="entry name" value="ModA"/>
    <property type="match status" value="1"/>
</dbReference>
<evidence type="ECO:0000256" key="3">
    <source>
        <dbReference type="ARBA" id="ARBA00022723"/>
    </source>
</evidence>
<dbReference type="RefSeq" id="WP_432423417.1">
    <property type="nucleotide sequence ID" value="NZ_JANFAV010000025.1"/>
</dbReference>
<evidence type="ECO:0000256" key="6">
    <source>
        <dbReference type="PIRSR" id="PIRSR004846-1"/>
    </source>
</evidence>
<accession>A0AA42CWA6</accession>
<evidence type="ECO:0000256" key="4">
    <source>
        <dbReference type="ARBA" id="ARBA00022729"/>
    </source>
</evidence>
<dbReference type="PANTHER" id="PTHR30632:SF17">
    <property type="entry name" value="MOLYBDATE-BINDING PROTEIN MODA"/>
    <property type="match status" value="1"/>
</dbReference>
<dbReference type="InterPro" id="IPR005950">
    <property type="entry name" value="ModA"/>
</dbReference>
<sequence>MNAAADDWASTGHQRPTISFAASSALARQAIAGAPADLFVSADEEWMDALAAKGLLAKGTRADLVGNRLVVVEPASGRTRLTVRTLGATLARGAVAMADPAAVPAGKYGQAALEKLGAWQAIAPKVVRAENVRAALALVERGAAPFGIVYATDAAASTKVRVAGMFPASSHPPILYPVARLAASRNPAAEGFRRFLLSARGHAIFARFGFTRP</sequence>
<feature type="binding site" evidence="6">
    <location>
        <position position="23"/>
    </location>
    <ligand>
        <name>molybdate</name>
        <dbReference type="ChEBI" id="CHEBI:36264"/>
    </ligand>
</feature>
<dbReference type="InterPro" id="IPR050682">
    <property type="entry name" value="ModA/WtpA"/>
</dbReference>
<dbReference type="SUPFAM" id="SSF53850">
    <property type="entry name" value="Periplasmic binding protein-like II"/>
    <property type="match status" value="1"/>
</dbReference>
<dbReference type="Pfam" id="PF13531">
    <property type="entry name" value="SBP_bac_11"/>
    <property type="match status" value="1"/>
</dbReference>
<dbReference type="Proteomes" id="UP001165565">
    <property type="component" value="Unassembled WGS sequence"/>
</dbReference>
<comment type="subunit">
    <text evidence="5">The complex is composed of two ATP-binding proteins (ModC), two transmembrane proteins (ModB) and a solute-binding protein (ModA).</text>
</comment>
<evidence type="ECO:0000313" key="7">
    <source>
        <dbReference type="EMBL" id="MCW6537588.1"/>
    </source>
</evidence>
<comment type="similarity">
    <text evidence="1">Belongs to the bacterial solute-binding protein ModA family.</text>
</comment>
<dbReference type="GO" id="GO:0046872">
    <property type="term" value="F:metal ion binding"/>
    <property type="evidence" value="ECO:0007669"/>
    <property type="project" value="UniProtKB-KW"/>
</dbReference>
<dbReference type="Gene3D" id="3.40.190.10">
    <property type="entry name" value="Periplasmic binding protein-like II"/>
    <property type="match status" value="2"/>
</dbReference>
<dbReference type="GO" id="GO:0030288">
    <property type="term" value="C:outer membrane-bounded periplasmic space"/>
    <property type="evidence" value="ECO:0007669"/>
    <property type="project" value="TreeGrafter"/>
</dbReference>
<keyword evidence="3 6" id="KW-0479">Metal-binding</keyword>
<dbReference type="FunFam" id="3.40.190.10:FF:000035">
    <property type="entry name" value="Molybdate ABC transporter substrate-binding protein"/>
    <property type="match status" value="1"/>
</dbReference>
<evidence type="ECO:0000256" key="2">
    <source>
        <dbReference type="ARBA" id="ARBA00022505"/>
    </source>
</evidence>
<keyword evidence="2 6" id="KW-0500">Molybdenum</keyword>
<evidence type="ECO:0000256" key="1">
    <source>
        <dbReference type="ARBA" id="ARBA00009175"/>
    </source>
</evidence>
<feature type="binding site" evidence="6">
    <location>
        <position position="150"/>
    </location>
    <ligand>
        <name>molybdate</name>
        <dbReference type="ChEBI" id="CHEBI:36264"/>
    </ligand>
</feature>
<dbReference type="EMBL" id="JANFAV010000025">
    <property type="protein sequence ID" value="MCW6537588.1"/>
    <property type="molecule type" value="Genomic_DNA"/>
</dbReference>
<organism evidence="7 8">
    <name type="scientific">Sphingomonas lycopersici</name>
    <dbReference type="NCBI Taxonomy" id="2951807"/>
    <lineage>
        <taxon>Bacteria</taxon>
        <taxon>Pseudomonadati</taxon>
        <taxon>Pseudomonadota</taxon>
        <taxon>Alphaproteobacteria</taxon>
        <taxon>Sphingomonadales</taxon>
        <taxon>Sphingomonadaceae</taxon>
        <taxon>Sphingomonas</taxon>
    </lineage>
</organism>
<keyword evidence="8" id="KW-1185">Reference proteome</keyword>